<dbReference type="SUPFAM" id="SSF51735">
    <property type="entry name" value="NAD(P)-binding Rossmann-fold domains"/>
    <property type="match status" value="1"/>
</dbReference>
<gene>
    <name evidence="3" type="ORF">SAMN02787073_5107</name>
</gene>
<dbReference type="InterPro" id="IPR010091">
    <property type="entry name" value="Thiazolinyl_imide_reductase"/>
</dbReference>
<dbReference type="PANTHER" id="PTHR43377:SF1">
    <property type="entry name" value="BILIVERDIN REDUCTASE A"/>
    <property type="match status" value="1"/>
</dbReference>
<dbReference type="GO" id="GO:0000166">
    <property type="term" value="F:nucleotide binding"/>
    <property type="evidence" value="ECO:0007669"/>
    <property type="project" value="InterPro"/>
</dbReference>
<dbReference type="Pfam" id="PF21390">
    <property type="entry name" value="Irp3-like_C"/>
    <property type="match status" value="1"/>
</dbReference>
<dbReference type="InterPro" id="IPR048655">
    <property type="entry name" value="Irp3-like_C"/>
</dbReference>
<dbReference type="InterPro" id="IPR036291">
    <property type="entry name" value="NAD(P)-bd_dom_sf"/>
</dbReference>
<evidence type="ECO:0000313" key="3">
    <source>
        <dbReference type="EMBL" id="SHG94191.1"/>
    </source>
</evidence>
<sequence>MNNNKENYTSGKIRTVIFGSTFGQFYLEALSRLSDEFEITALIAGGSERSKKCAEAYNIPLLNDISEIDPNEVDLACIILRSGVMGGKGTEFALYCMEKGIHVIQEHPIHHNDLATCLRTAKSNNVHFITGNLYVHLPAFKRFAEVAKHLFETKKAVYLDIALATQVSFPMVQMMIDLLPNPRPLNIHHVVKDSGPFQILVGEWGGMPLTLRAHNEVNPNDPDNHQHLLHTISIGSSGGTLSLTDTHGPVVWKTQLHIPHNELLKNVSSENHLNEKSTLILGPEFPPTYQEILQKQWPRAIGKDLQMMKSFITGEKKPEQRAHLELLCTRLWHDLTHALGSPTLKPDASYEQIEASTLMELAGKIPAEPEEVSVN</sequence>
<dbReference type="InterPro" id="IPR051450">
    <property type="entry name" value="Gfo/Idh/MocA_Oxidoreductases"/>
</dbReference>
<dbReference type="Pfam" id="PF01408">
    <property type="entry name" value="GFO_IDH_MocA"/>
    <property type="match status" value="1"/>
</dbReference>
<feature type="domain" description="Thiazolinyl imine reductase-like C-terminal" evidence="2">
    <location>
        <begin position="157"/>
        <end position="252"/>
    </location>
</feature>
<organism evidence="3 4">
    <name type="scientific">Chryseobacterium vrystaatense</name>
    <dbReference type="NCBI Taxonomy" id="307480"/>
    <lineage>
        <taxon>Bacteria</taxon>
        <taxon>Pseudomonadati</taxon>
        <taxon>Bacteroidota</taxon>
        <taxon>Flavobacteriia</taxon>
        <taxon>Flavobacteriales</taxon>
        <taxon>Weeksellaceae</taxon>
        <taxon>Chryseobacterium group</taxon>
        <taxon>Chryseobacterium</taxon>
    </lineage>
</organism>
<evidence type="ECO:0000259" key="1">
    <source>
        <dbReference type="Pfam" id="PF01408"/>
    </source>
</evidence>
<dbReference type="Gene3D" id="3.40.50.720">
    <property type="entry name" value="NAD(P)-binding Rossmann-like Domain"/>
    <property type="match status" value="1"/>
</dbReference>
<protein>
    <submittedName>
        <fullName evidence="3">Thiazolinyl imide reductase</fullName>
    </submittedName>
</protein>
<dbReference type="PANTHER" id="PTHR43377">
    <property type="entry name" value="BILIVERDIN REDUCTASE A"/>
    <property type="match status" value="1"/>
</dbReference>
<dbReference type="EMBL" id="FQVE01000009">
    <property type="protein sequence ID" value="SHG94191.1"/>
    <property type="molecule type" value="Genomic_DNA"/>
</dbReference>
<dbReference type="RefSeq" id="WP_073175741.1">
    <property type="nucleotide sequence ID" value="NZ_FQVE01000009.1"/>
</dbReference>
<reference evidence="4" key="1">
    <citation type="submission" date="2016-11" db="EMBL/GenBank/DDBJ databases">
        <authorList>
            <person name="Varghese N."/>
            <person name="Submissions S."/>
        </authorList>
    </citation>
    <scope>NUCLEOTIDE SEQUENCE [LARGE SCALE GENOMIC DNA]</scope>
    <source>
        <strain evidence="4">YR203</strain>
    </source>
</reference>
<dbReference type="Proteomes" id="UP000184108">
    <property type="component" value="Unassembled WGS sequence"/>
</dbReference>
<dbReference type="InterPro" id="IPR000683">
    <property type="entry name" value="Gfo/Idh/MocA-like_OxRdtase_N"/>
</dbReference>
<feature type="domain" description="Gfo/Idh/MocA-like oxidoreductase N-terminal" evidence="1">
    <location>
        <begin position="13"/>
        <end position="129"/>
    </location>
</feature>
<dbReference type="AlphaFoldDB" id="A0A1M5NXE1"/>
<name>A0A1M5NXE1_9FLAO</name>
<proteinExistence type="predicted"/>
<accession>A0A1M5NXE1</accession>
<dbReference type="Gene3D" id="3.30.360.10">
    <property type="entry name" value="Dihydrodipicolinate Reductase, domain 2"/>
    <property type="match status" value="1"/>
</dbReference>
<dbReference type="NCBIfam" id="TIGR01761">
    <property type="entry name" value="thiaz-red"/>
    <property type="match status" value="1"/>
</dbReference>
<evidence type="ECO:0000313" key="4">
    <source>
        <dbReference type="Proteomes" id="UP000184108"/>
    </source>
</evidence>
<evidence type="ECO:0000259" key="2">
    <source>
        <dbReference type="Pfam" id="PF21390"/>
    </source>
</evidence>